<organism evidence="2">
    <name type="scientific">marine sediment metagenome</name>
    <dbReference type="NCBI Taxonomy" id="412755"/>
    <lineage>
        <taxon>unclassified sequences</taxon>
        <taxon>metagenomes</taxon>
        <taxon>ecological metagenomes</taxon>
    </lineage>
</organism>
<evidence type="ECO:0000313" key="2">
    <source>
        <dbReference type="EMBL" id="KKM13774.1"/>
    </source>
</evidence>
<comment type="caution">
    <text evidence="2">The sequence shown here is derived from an EMBL/GenBank/DDBJ whole genome shotgun (WGS) entry which is preliminary data.</text>
</comment>
<evidence type="ECO:0000256" key="1">
    <source>
        <dbReference type="SAM" id="Phobius"/>
    </source>
</evidence>
<proteinExistence type="predicted"/>
<dbReference type="EMBL" id="LAZR01015302">
    <property type="protein sequence ID" value="KKM13774.1"/>
    <property type="molecule type" value="Genomic_DNA"/>
</dbReference>
<keyword evidence="1" id="KW-0472">Membrane</keyword>
<keyword evidence="1" id="KW-1133">Transmembrane helix</keyword>
<sequence length="90" mass="10396">MVVEEIKTAVRETVREEMKTNGKTRWISLVALLITILTATAAIASQVYVTRFEYFEAQTKLIEKINDINTNVQMYIRSNHEDLASYPTDR</sequence>
<reference evidence="2" key="1">
    <citation type="journal article" date="2015" name="Nature">
        <title>Complex archaea that bridge the gap between prokaryotes and eukaryotes.</title>
        <authorList>
            <person name="Spang A."/>
            <person name="Saw J.H."/>
            <person name="Jorgensen S.L."/>
            <person name="Zaremba-Niedzwiedzka K."/>
            <person name="Martijn J."/>
            <person name="Lind A.E."/>
            <person name="van Eijk R."/>
            <person name="Schleper C."/>
            <person name="Guy L."/>
            <person name="Ettema T.J."/>
        </authorList>
    </citation>
    <scope>NUCLEOTIDE SEQUENCE</scope>
</reference>
<gene>
    <name evidence="2" type="ORF">LCGC14_1712840</name>
</gene>
<dbReference type="AlphaFoldDB" id="A0A0F9I243"/>
<feature type="transmembrane region" description="Helical" evidence="1">
    <location>
        <begin position="26"/>
        <end position="49"/>
    </location>
</feature>
<keyword evidence="1" id="KW-0812">Transmembrane</keyword>
<name>A0A0F9I243_9ZZZZ</name>
<accession>A0A0F9I243</accession>
<protein>
    <submittedName>
        <fullName evidence="2">Uncharacterized protein</fullName>
    </submittedName>
</protein>